<organism evidence="3 4">
    <name type="scientific">Macrophomina phaseolina (strain MS6)</name>
    <name type="common">Charcoal rot fungus</name>
    <dbReference type="NCBI Taxonomy" id="1126212"/>
    <lineage>
        <taxon>Eukaryota</taxon>
        <taxon>Fungi</taxon>
        <taxon>Dikarya</taxon>
        <taxon>Ascomycota</taxon>
        <taxon>Pezizomycotina</taxon>
        <taxon>Dothideomycetes</taxon>
        <taxon>Dothideomycetes incertae sedis</taxon>
        <taxon>Botryosphaeriales</taxon>
        <taxon>Botryosphaeriaceae</taxon>
        <taxon>Macrophomina</taxon>
    </lineage>
</organism>
<name>K2RKH4_MACPH</name>
<evidence type="ECO:0000256" key="1">
    <source>
        <dbReference type="SAM" id="MobiDB-lite"/>
    </source>
</evidence>
<protein>
    <submittedName>
        <fullName evidence="3">NADH:flavin oxidoreductase/NADH oxidase</fullName>
    </submittedName>
</protein>
<dbReference type="Pfam" id="PF00724">
    <property type="entry name" value="Oxidored_FMN"/>
    <property type="match status" value="1"/>
</dbReference>
<dbReference type="InterPro" id="IPR013785">
    <property type="entry name" value="Aldolase_TIM"/>
</dbReference>
<proteinExistence type="predicted"/>
<dbReference type="eggNOG" id="KOG0134">
    <property type="taxonomic scope" value="Eukaryota"/>
</dbReference>
<dbReference type="OrthoDB" id="276546at2759"/>
<dbReference type="VEuPathDB" id="FungiDB:MPH_09639"/>
<dbReference type="InterPro" id="IPR001155">
    <property type="entry name" value="OxRdtase_FMN_N"/>
</dbReference>
<feature type="region of interest" description="Disordered" evidence="1">
    <location>
        <begin position="380"/>
        <end position="403"/>
    </location>
</feature>
<dbReference type="GO" id="GO:0010181">
    <property type="term" value="F:FMN binding"/>
    <property type="evidence" value="ECO:0007669"/>
    <property type="project" value="InterPro"/>
</dbReference>
<gene>
    <name evidence="3" type="ORF">MPH_09639</name>
</gene>
<dbReference type="EMBL" id="AHHD01000414">
    <property type="protein sequence ID" value="EKG13357.1"/>
    <property type="molecule type" value="Genomic_DNA"/>
</dbReference>
<evidence type="ECO:0000259" key="2">
    <source>
        <dbReference type="Pfam" id="PF00724"/>
    </source>
</evidence>
<dbReference type="InParanoid" id="K2RKH4"/>
<feature type="domain" description="NADH:flavin oxidoreductase/NADH oxidase N-terminal" evidence="2">
    <location>
        <begin position="88"/>
        <end position="349"/>
    </location>
</feature>
<dbReference type="Gene3D" id="3.20.20.70">
    <property type="entry name" value="Aldolase class I"/>
    <property type="match status" value="2"/>
</dbReference>
<feature type="compositionally biased region" description="Basic and acidic residues" evidence="1">
    <location>
        <begin position="380"/>
        <end position="391"/>
    </location>
</feature>
<evidence type="ECO:0000313" key="3">
    <source>
        <dbReference type="EMBL" id="EKG13357.1"/>
    </source>
</evidence>
<dbReference type="PANTHER" id="PTHR22893:SF93">
    <property type="entry name" value="HYPOTHETICAL OXIDOREDUCTASE (EUROFUNG)"/>
    <property type="match status" value="1"/>
</dbReference>
<dbReference type="Proteomes" id="UP000007129">
    <property type="component" value="Unassembled WGS sequence"/>
</dbReference>
<dbReference type="AlphaFoldDB" id="K2RKH4"/>
<reference evidence="3 4" key="1">
    <citation type="journal article" date="2012" name="BMC Genomics">
        <title>Tools to kill: Genome of one of the most destructive plant pathogenic fungi Macrophomina phaseolina.</title>
        <authorList>
            <person name="Islam M.S."/>
            <person name="Haque M.S."/>
            <person name="Islam M.M."/>
            <person name="Emdad E.M."/>
            <person name="Halim A."/>
            <person name="Hossen Q.M.M."/>
            <person name="Hossain M.Z."/>
            <person name="Ahmed B."/>
            <person name="Rahim S."/>
            <person name="Rahman M.S."/>
            <person name="Alam M.M."/>
            <person name="Hou S."/>
            <person name="Wan X."/>
            <person name="Saito J.A."/>
            <person name="Alam M."/>
        </authorList>
    </citation>
    <scope>NUCLEOTIDE SEQUENCE [LARGE SCALE GENOMIC DNA]</scope>
    <source>
        <strain evidence="3 4">MS6</strain>
    </source>
</reference>
<dbReference type="STRING" id="1126212.K2RKH4"/>
<evidence type="ECO:0000313" key="4">
    <source>
        <dbReference type="Proteomes" id="UP000007129"/>
    </source>
</evidence>
<dbReference type="GO" id="GO:0016491">
    <property type="term" value="F:oxidoreductase activity"/>
    <property type="evidence" value="ECO:0007669"/>
    <property type="project" value="InterPro"/>
</dbReference>
<dbReference type="PANTHER" id="PTHR22893">
    <property type="entry name" value="NADH OXIDOREDUCTASE-RELATED"/>
    <property type="match status" value="1"/>
</dbReference>
<accession>K2RKH4</accession>
<comment type="caution">
    <text evidence="3">The sequence shown here is derived from an EMBL/GenBank/DDBJ whole genome shotgun (WGS) entry which is preliminary data.</text>
</comment>
<dbReference type="InterPro" id="IPR045247">
    <property type="entry name" value="Oye-like"/>
</dbReference>
<dbReference type="HOGENOM" id="CLU_012153_0_0_1"/>
<sequence length="403" mass="45504">MGSIIEAPKGAGSKLFTPLEIANGKITLKHRVVLAPLTRNRGVPLSAESTPEKPNRVWYPDELTAEYYRQRTTDGALLISEGLPPSLEIWHAGRTTIEPMTGSPAVSPSAVLWDDPEECYPYPPVGADKPVKFREHPPIELSAEHIKKTIGDYVKAAKTAIVVGFDGVEIHGGNGYLPEQFLSSNINKRTDQYGGSPEKRCKFVLELMGEVAAAIGEENLAIRLSPFGLYNQARGEQRVETWGHLCREIKKNHPKLSYVSFLEPRYEQVFSFQEKDRFLQSWGLLNVDLSMFREIFNGGTKPTPFFSAGGWDDANSWGVIESGRYDALLYGRFFTSNPDMKERLEKGYPLRKYDRARFYGPFPDREVGYSDYPSWREEVQQKTKEGKKVEVETTEDGGQRIKQ</sequence>
<dbReference type="SUPFAM" id="SSF51395">
    <property type="entry name" value="FMN-linked oxidoreductases"/>
    <property type="match status" value="1"/>
</dbReference>